<dbReference type="GO" id="GO:0009279">
    <property type="term" value="C:cell outer membrane"/>
    <property type="evidence" value="ECO:0007669"/>
    <property type="project" value="UniProtKB-SubCell"/>
</dbReference>
<evidence type="ECO:0000313" key="16">
    <source>
        <dbReference type="Proteomes" id="UP000031408"/>
    </source>
</evidence>
<dbReference type="InterPro" id="IPR000531">
    <property type="entry name" value="Beta-barrel_TonB"/>
</dbReference>
<evidence type="ECO:0000256" key="10">
    <source>
        <dbReference type="PROSITE-ProRule" id="PRU01360"/>
    </source>
</evidence>
<gene>
    <name evidence="15" type="ORF">OI18_10800</name>
</gene>
<evidence type="ECO:0000256" key="6">
    <source>
        <dbReference type="ARBA" id="ARBA00023065"/>
    </source>
</evidence>
<comment type="subcellular location">
    <subcellularLocation>
        <location evidence="1 10">Cell outer membrane</location>
        <topology evidence="1 10">Multi-pass membrane protein</topology>
    </subcellularLocation>
</comment>
<evidence type="ECO:0000256" key="2">
    <source>
        <dbReference type="ARBA" id="ARBA00022448"/>
    </source>
</evidence>
<keyword evidence="7 11" id="KW-0798">TonB box</keyword>
<proteinExistence type="inferred from homology"/>
<comment type="similarity">
    <text evidence="10 11">Belongs to the TonB-dependent receptor family.</text>
</comment>
<feature type="chain" id="PRO_5002134708" description="TonB-dependent receptor" evidence="12">
    <location>
        <begin position="20"/>
        <end position="648"/>
    </location>
</feature>
<reference evidence="15 16" key="1">
    <citation type="submission" date="2014-11" db="EMBL/GenBank/DDBJ databases">
        <title>Genome sequence of Flavihumibacter solisilvae 3-3.</title>
        <authorList>
            <person name="Zhou G."/>
            <person name="Li M."/>
            <person name="Wang G."/>
        </authorList>
    </citation>
    <scope>NUCLEOTIDE SEQUENCE [LARGE SCALE GENOMIC DNA]</scope>
    <source>
        <strain evidence="15 16">3-3</strain>
    </source>
</reference>
<evidence type="ECO:0000313" key="15">
    <source>
        <dbReference type="EMBL" id="KIC94587.1"/>
    </source>
</evidence>
<keyword evidence="4 10" id="KW-0812">Transmembrane</keyword>
<dbReference type="InterPro" id="IPR039426">
    <property type="entry name" value="TonB-dep_rcpt-like"/>
</dbReference>
<dbReference type="InterPro" id="IPR036942">
    <property type="entry name" value="Beta-barrel_TonB_sf"/>
</dbReference>
<evidence type="ECO:0000256" key="12">
    <source>
        <dbReference type="SAM" id="SignalP"/>
    </source>
</evidence>
<keyword evidence="5 12" id="KW-0732">Signal</keyword>
<dbReference type="InterPro" id="IPR012910">
    <property type="entry name" value="Plug_dom"/>
</dbReference>
<dbReference type="PANTHER" id="PTHR30069:SF53">
    <property type="entry name" value="COLICIN I RECEPTOR-RELATED"/>
    <property type="match status" value="1"/>
</dbReference>
<keyword evidence="9 10" id="KW-0998">Cell outer membrane</keyword>
<dbReference type="EMBL" id="JSVC01000011">
    <property type="protein sequence ID" value="KIC94587.1"/>
    <property type="molecule type" value="Genomic_DNA"/>
</dbReference>
<protein>
    <recommendedName>
        <fullName evidence="17">TonB-dependent receptor</fullName>
    </recommendedName>
</protein>
<evidence type="ECO:0000256" key="5">
    <source>
        <dbReference type="ARBA" id="ARBA00022729"/>
    </source>
</evidence>
<accession>A0A0C1L3K2</accession>
<dbReference type="PANTHER" id="PTHR30069">
    <property type="entry name" value="TONB-DEPENDENT OUTER MEMBRANE RECEPTOR"/>
    <property type="match status" value="1"/>
</dbReference>
<organism evidence="15 16">
    <name type="scientific">Flavihumibacter solisilvae</name>
    <dbReference type="NCBI Taxonomy" id="1349421"/>
    <lineage>
        <taxon>Bacteria</taxon>
        <taxon>Pseudomonadati</taxon>
        <taxon>Bacteroidota</taxon>
        <taxon>Chitinophagia</taxon>
        <taxon>Chitinophagales</taxon>
        <taxon>Chitinophagaceae</taxon>
        <taxon>Flavihumibacter</taxon>
    </lineage>
</organism>
<evidence type="ECO:0000256" key="11">
    <source>
        <dbReference type="RuleBase" id="RU003357"/>
    </source>
</evidence>
<feature type="domain" description="TonB-dependent receptor-like beta-barrel" evidence="13">
    <location>
        <begin position="212"/>
        <end position="620"/>
    </location>
</feature>
<evidence type="ECO:0000256" key="8">
    <source>
        <dbReference type="ARBA" id="ARBA00023136"/>
    </source>
</evidence>
<dbReference type="GO" id="GO:0015889">
    <property type="term" value="P:cobalamin transport"/>
    <property type="evidence" value="ECO:0007669"/>
    <property type="project" value="TreeGrafter"/>
</dbReference>
<dbReference type="Pfam" id="PF07715">
    <property type="entry name" value="Plug"/>
    <property type="match status" value="1"/>
</dbReference>
<dbReference type="Gene3D" id="2.40.170.20">
    <property type="entry name" value="TonB-dependent receptor, beta-barrel domain"/>
    <property type="match status" value="1"/>
</dbReference>
<dbReference type="Proteomes" id="UP000031408">
    <property type="component" value="Unassembled WGS sequence"/>
</dbReference>
<evidence type="ECO:0000256" key="4">
    <source>
        <dbReference type="ARBA" id="ARBA00022692"/>
    </source>
</evidence>
<keyword evidence="2 10" id="KW-0813">Transport</keyword>
<dbReference type="GO" id="GO:0006811">
    <property type="term" value="P:monoatomic ion transport"/>
    <property type="evidence" value="ECO:0007669"/>
    <property type="project" value="UniProtKB-KW"/>
</dbReference>
<feature type="domain" description="TonB-dependent receptor plug" evidence="14">
    <location>
        <begin position="45"/>
        <end position="154"/>
    </location>
</feature>
<evidence type="ECO:0000256" key="9">
    <source>
        <dbReference type="ARBA" id="ARBA00023237"/>
    </source>
</evidence>
<evidence type="ECO:0000256" key="1">
    <source>
        <dbReference type="ARBA" id="ARBA00004571"/>
    </source>
</evidence>
<name>A0A0C1L3K2_9BACT</name>
<evidence type="ECO:0000256" key="7">
    <source>
        <dbReference type="ARBA" id="ARBA00023077"/>
    </source>
</evidence>
<keyword evidence="3 10" id="KW-1134">Transmembrane beta strand</keyword>
<feature type="signal peptide" evidence="12">
    <location>
        <begin position="1"/>
        <end position="19"/>
    </location>
</feature>
<dbReference type="PROSITE" id="PS52016">
    <property type="entry name" value="TONB_DEPENDENT_REC_3"/>
    <property type="match status" value="1"/>
</dbReference>
<evidence type="ECO:0008006" key="17">
    <source>
        <dbReference type="Google" id="ProtNLM"/>
    </source>
</evidence>
<evidence type="ECO:0000259" key="14">
    <source>
        <dbReference type="Pfam" id="PF07715"/>
    </source>
</evidence>
<dbReference type="STRING" id="1349421.OI18_10800"/>
<dbReference type="OrthoDB" id="9764669at2"/>
<dbReference type="Gene3D" id="2.170.130.10">
    <property type="entry name" value="TonB-dependent receptor, plug domain"/>
    <property type="match status" value="1"/>
</dbReference>
<comment type="caution">
    <text evidence="15">The sequence shown here is derived from an EMBL/GenBank/DDBJ whole genome shotgun (WGS) entry which is preliminary data.</text>
</comment>
<dbReference type="SUPFAM" id="SSF56935">
    <property type="entry name" value="Porins"/>
    <property type="match status" value="1"/>
</dbReference>
<dbReference type="RefSeq" id="WP_039139800.1">
    <property type="nucleotide sequence ID" value="NZ_JSVC01000011.1"/>
</dbReference>
<keyword evidence="16" id="KW-1185">Reference proteome</keyword>
<evidence type="ECO:0000259" key="13">
    <source>
        <dbReference type="Pfam" id="PF00593"/>
    </source>
</evidence>
<dbReference type="CDD" id="cd01347">
    <property type="entry name" value="ligand_gated_channel"/>
    <property type="match status" value="1"/>
</dbReference>
<dbReference type="InterPro" id="IPR037066">
    <property type="entry name" value="Plug_dom_sf"/>
</dbReference>
<keyword evidence="6" id="KW-0406">Ion transport</keyword>
<dbReference type="AlphaFoldDB" id="A0A0C1L3K2"/>
<evidence type="ECO:0000256" key="3">
    <source>
        <dbReference type="ARBA" id="ARBA00022452"/>
    </source>
</evidence>
<keyword evidence="8 10" id="KW-0472">Membrane</keyword>
<dbReference type="Pfam" id="PF00593">
    <property type="entry name" value="TonB_dep_Rec_b-barrel"/>
    <property type="match status" value="1"/>
</dbReference>
<sequence length="648" mass="72222">MKKQWIMVAAAMVSGQAFAQDNNDSTTRKTLDEVVVTANKTPQKQSTTGKVITVINKDQINKSAGKSLGQVLNEQAGITINGALNTMGTNQTIYVRGAASGRALVLIDGIPVNDPSLISNEFDLNLLSLNDVERIEIARGAQSTLYGSDAVAGVINIITQRKDQAGPLNLKGMVSAGNNRTLNGGMQLAGKTGKLSYSATYNSLKTRGFSSAEDSTGTNNYDNDGFDGYNTGALLKYQFVPALSLAGFFRYNNYRTDNDASAFTDDRDFTTRSKNLIAGSKLQYNRNRLFVNATYQYSDIKRIINDDSLHQGGFSKFSNDDYFGRNQFIEAFATYNLGAGVSFLAGGDYRFSSMNNEYLSISAWGPFESAFNDTSLYQYSGFASAFYRSRSEKLNIELGGRYNKHSRYGENFTYTFNPSYSINSNLRVFGSIASAYKTPSLYQLYSSYGNKDLKPEKSTTFEVGIQQQHDRISNRVVFFHRNITDGLDFDYNNFQYFNINEQTVNGIELESSWTPVRGLVITGNYTYLDPTEDSQSRLTFKDSSYSYLLKRPDHQLNLQAGYQFRNGFYAAVGGKYVSSRYDVGGYQVPDVKLDAYVIFNAQLSYSPDDRIRVFANAQNLTDKKFTEIRGYNSIPFLLTGGIVFNWGK</sequence>